<evidence type="ECO:0000256" key="13">
    <source>
        <dbReference type="ARBA" id="ARBA00035590"/>
    </source>
</evidence>
<evidence type="ECO:0000256" key="5">
    <source>
        <dbReference type="ARBA" id="ARBA00022525"/>
    </source>
</evidence>
<gene>
    <name evidence="22" type="primary">ARSK</name>
</gene>
<dbReference type="EC" id="3.1.6.1" evidence="12"/>
<dbReference type="FunFam" id="3.40.720.10:FF:000039">
    <property type="entry name" value="arylsulfatase K"/>
    <property type="match status" value="1"/>
</dbReference>
<comment type="catalytic activity">
    <reaction evidence="13">
        <text>Hydrolysis of the 2-sulfate groups of the 2-O-sulfo-D-glucuronate residues of chondroitin sulfate, heparin and heparitin sulfate.</text>
        <dbReference type="EC" id="3.1.6.18"/>
    </reaction>
</comment>
<evidence type="ECO:0000256" key="1">
    <source>
        <dbReference type="ARBA" id="ARBA00001913"/>
    </source>
</evidence>
<keyword evidence="9" id="KW-0106">Calcium</keyword>
<feature type="chain" id="PRO_5027560657" description="Arylsulfatase K" evidence="19">
    <location>
        <begin position="31"/>
        <end position="542"/>
    </location>
</feature>
<organism evidence="21 22">
    <name type="scientific">Microcaecilia unicolor</name>
    <dbReference type="NCBI Taxonomy" id="1415580"/>
    <lineage>
        <taxon>Eukaryota</taxon>
        <taxon>Metazoa</taxon>
        <taxon>Chordata</taxon>
        <taxon>Craniata</taxon>
        <taxon>Vertebrata</taxon>
        <taxon>Euteleostomi</taxon>
        <taxon>Amphibia</taxon>
        <taxon>Gymnophiona</taxon>
        <taxon>Siphonopidae</taxon>
        <taxon>Microcaecilia</taxon>
    </lineage>
</organism>
<evidence type="ECO:0000256" key="19">
    <source>
        <dbReference type="SAM" id="SignalP"/>
    </source>
</evidence>
<dbReference type="EC" id="3.1.6.18" evidence="14"/>
<dbReference type="Proteomes" id="UP000515156">
    <property type="component" value="Chromosome 2"/>
</dbReference>
<evidence type="ECO:0000256" key="16">
    <source>
        <dbReference type="ARBA" id="ARBA00035719"/>
    </source>
</evidence>
<reference evidence="22" key="1">
    <citation type="submission" date="2025-08" db="UniProtKB">
        <authorList>
            <consortium name="RefSeq"/>
        </authorList>
    </citation>
    <scope>IDENTIFICATION</scope>
</reference>
<dbReference type="PANTHER" id="PTHR46615:SF1">
    <property type="entry name" value="ARYLSULFATASE K"/>
    <property type="match status" value="1"/>
</dbReference>
<evidence type="ECO:0000256" key="15">
    <source>
        <dbReference type="ARBA" id="ARBA00035710"/>
    </source>
</evidence>
<dbReference type="GO" id="GO:0046872">
    <property type="term" value="F:metal ion binding"/>
    <property type="evidence" value="ECO:0007669"/>
    <property type="project" value="UniProtKB-KW"/>
</dbReference>
<keyword evidence="7 19" id="KW-0732">Signal</keyword>
<dbReference type="GeneID" id="115463158"/>
<evidence type="ECO:0000313" key="22">
    <source>
        <dbReference type="RefSeq" id="XP_030049261.1"/>
    </source>
</evidence>
<sequence>MRVTQQWQGALICWPLIVMTLCVAIGEGLGQPFGGGGSSSSNVVLVMCDSFDGRLTFYPDNETVTLPFLNFMKRHGTVFLNAYTNSPICCPSRAAMWSGLFTHLTESWNNFKCLDPDYPTWIDLMQKYGYRIQKFGKEDYTNGHHSLSNRVEAWTRDVPFLLRQEGRPVANLTGSKMTVRVMKKDWQNTDLAVNWIRKEAVNLTQPFALYLGLNLPHPYASPSMGENFGSSTFRTSPFWLEKVSYEAIKIPKWVPLSDMHPTDYYSSYTKNCTAHFTEKEIRNIRAFYYAMCAETDGMLGEVISALNDTGLLGRTTIVFTSDHGELAMEHRQFYKMSMYEGSSHVSLIIMGPNIPSGWQVPNIVSLVDLYPTMFDIAGFSIPHNLSGSSLIPLLNKEAEAEVSSYKLHPNWAFSEFHGCNVNTSTYMLRTDKWKYIAYADGSSVPPQLFDLSADPDELINVATEFPEVTHGLDRKLRTIVDYPSVSDSVHWYNKEQFSSWKESLGQNYSTMISNLRWHLDWLKNPTEYENTVEQWLKNNTTR</sequence>
<dbReference type="PANTHER" id="PTHR46615">
    <property type="entry name" value="ARYLSULFATASE K"/>
    <property type="match status" value="1"/>
</dbReference>
<dbReference type="CDD" id="cd16171">
    <property type="entry name" value="ARSK"/>
    <property type="match status" value="1"/>
</dbReference>
<evidence type="ECO:0000256" key="2">
    <source>
        <dbReference type="ARBA" id="ARBA00004371"/>
    </source>
</evidence>
<evidence type="ECO:0000256" key="11">
    <source>
        <dbReference type="ARBA" id="ARBA00023228"/>
    </source>
</evidence>
<comment type="function">
    <text evidence="17">Catalyzes the hydrolysis of pseudosubstrates such as p-nitrocatechol sulfate and p-nitrophenyl sulfate. Catalyzes the hydrolysis of the 2-sulfate groups of the 2-O-sulfo-D-glucuronate residues of chondroitin sulfate, heparin and heparitin sulfate. Acts selectively on 2-sulfoglucuronate and lacks activity against 2-sulfoiduronate.</text>
</comment>
<evidence type="ECO:0000313" key="21">
    <source>
        <dbReference type="Proteomes" id="UP000515156"/>
    </source>
</evidence>
<feature type="signal peptide" evidence="19">
    <location>
        <begin position="1"/>
        <end position="30"/>
    </location>
</feature>
<evidence type="ECO:0000259" key="20">
    <source>
        <dbReference type="Pfam" id="PF00884"/>
    </source>
</evidence>
<dbReference type="SUPFAM" id="SSF53649">
    <property type="entry name" value="Alkaline phosphatase-like"/>
    <property type="match status" value="1"/>
</dbReference>
<comment type="cofactor">
    <cofactor evidence="1">
        <name>Ca(2+)</name>
        <dbReference type="ChEBI" id="CHEBI:29108"/>
    </cofactor>
</comment>
<evidence type="ECO:0000256" key="12">
    <source>
        <dbReference type="ARBA" id="ARBA00035026"/>
    </source>
</evidence>
<dbReference type="InterPro" id="IPR051849">
    <property type="entry name" value="GAG-degrading_sulfatase"/>
</dbReference>
<dbReference type="InterPro" id="IPR017850">
    <property type="entry name" value="Alkaline_phosphatase_core_sf"/>
</dbReference>
<dbReference type="FunCoup" id="A0A6P7X7I5">
    <property type="interactions" value="637"/>
</dbReference>
<dbReference type="GO" id="GO:0004065">
    <property type="term" value="F:arylsulfatase activity"/>
    <property type="evidence" value="ECO:0007669"/>
    <property type="project" value="UniProtKB-EC"/>
</dbReference>
<evidence type="ECO:0000256" key="4">
    <source>
        <dbReference type="ARBA" id="ARBA00008779"/>
    </source>
</evidence>
<dbReference type="GO" id="GO:0015024">
    <property type="term" value="F:glucuronate-2-sulfatase activity"/>
    <property type="evidence" value="ECO:0007669"/>
    <property type="project" value="UniProtKB-EC"/>
</dbReference>
<evidence type="ECO:0000256" key="7">
    <source>
        <dbReference type="ARBA" id="ARBA00022729"/>
    </source>
</evidence>
<protein>
    <recommendedName>
        <fullName evidence="15">Arylsulfatase K</fullName>
        <ecNumber evidence="12">3.1.6.1</ecNumber>
        <ecNumber evidence="14">3.1.6.18</ecNumber>
    </recommendedName>
    <alternativeName>
        <fullName evidence="16">Glucuronate-2-sulfatase</fullName>
    </alternativeName>
</protein>
<keyword evidence="10" id="KW-0325">Glycoprotein</keyword>
<evidence type="ECO:0000256" key="18">
    <source>
        <dbReference type="ARBA" id="ARBA00048030"/>
    </source>
</evidence>
<accession>A0A6P7X7I5</accession>
<dbReference type="AlphaFoldDB" id="A0A6P7X7I5"/>
<evidence type="ECO:0000256" key="3">
    <source>
        <dbReference type="ARBA" id="ARBA00004613"/>
    </source>
</evidence>
<dbReference type="GO" id="GO:0005576">
    <property type="term" value="C:extracellular region"/>
    <property type="evidence" value="ECO:0007669"/>
    <property type="project" value="UniProtKB-SubCell"/>
</dbReference>
<comment type="similarity">
    <text evidence="4">Belongs to the sulfatase family.</text>
</comment>
<keyword evidence="8" id="KW-0378">Hydrolase</keyword>
<keyword evidence="11" id="KW-0458">Lysosome</keyword>
<evidence type="ECO:0000256" key="14">
    <source>
        <dbReference type="ARBA" id="ARBA00035675"/>
    </source>
</evidence>
<evidence type="ECO:0000256" key="10">
    <source>
        <dbReference type="ARBA" id="ARBA00023180"/>
    </source>
</evidence>
<keyword evidence="5" id="KW-0964">Secreted</keyword>
<evidence type="ECO:0000256" key="6">
    <source>
        <dbReference type="ARBA" id="ARBA00022723"/>
    </source>
</evidence>
<evidence type="ECO:0000256" key="8">
    <source>
        <dbReference type="ARBA" id="ARBA00022801"/>
    </source>
</evidence>
<dbReference type="Gene3D" id="3.40.720.10">
    <property type="entry name" value="Alkaline Phosphatase, subunit A"/>
    <property type="match status" value="1"/>
</dbReference>
<keyword evidence="21" id="KW-1185">Reference proteome</keyword>
<dbReference type="OrthoDB" id="1886626at2759"/>
<dbReference type="KEGG" id="muo:115463158"/>
<dbReference type="InParanoid" id="A0A6P7X7I5"/>
<proteinExistence type="inferred from homology"/>
<evidence type="ECO:0000256" key="9">
    <source>
        <dbReference type="ARBA" id="ARBA00022837"/>
    </source>
</evidence>
<dbReference type="GO" id="GO:0005764">
    <property type="term" value="C:lysosome"/>
    <property type="evidence" value="ECO:0007669"/>
    <property type="project" value="UniProtKB-SubCell"/>
</dbReference>
<evidence type="ECO:0000256" key="17">
    <source>
        <dbReference type="ARBA" id="ARBA00045156"/>
    </source>
</evidence>
<comment type="subcellular location">
    <subcellularLocation>
        <location evidence="2">Lysosome</location>
    </subcellularLocation>
    <subcellularLocation>
        <location evidence="3">Secreted</location>
    </subcellularLocation>
</comment>
<keyword evidence="6" id="KW-0479">Metal-binding</keyword>
<dbReference type="InterPro" id="IPR000917">
    <property type="entry name" value="Sulfatase_N"/>
</dbReference>
<name>A0A6P7X7I5_9AMPH</name>
<dbReference type="Pfam" id="PF00884">
    <property type="entry name" value="Sulfatase"/>
    <property type="match status" value="1"/>
</dbReference>
<dbReference type="InterPro" id="IPR047892">
    <property type="entry name" value="ARSK"/>
</dbReference>
<feature type="domain" description="Sulfatase N-terminal" evidence="20">
    <location>
        <begin position="41"/>
        <end position="378"/>
    </location>
</feature>
<dbReference type="CTD" id="153642"/>
<dbReference type="RefSeq" id="XP_030049261.1">
    <property type="nucleotide sequence ID" value="XM_030193401.1"/>
</dbReference>
<comment type="catalytic activity">
    <reaction evidence="18">
        <text>an aryl sulfate + H2O = a phenol + sulfate + H(+)</text>
        <dbReference type="Rhea" id="RHEA:17261"/>
        <dbReference type="ChEBI" id="CHEBI:15377"/>
        <dbReference type="ChEBI" id="CHEBI:15378"/>
        <dbReference type="ChEBI" id="CHEBI:16189"/>
        <dbReference type="ChEBI" id="CHEBI:33853"/>
        <dbReference type="ChEBI" id="CHEBI:140317"/>
        <dbReference type="EC" id="3.1.6.1"/>
    </reaction>
</comment>